<dbReference type="AlphaFoldDB" id="A0A1F7L1K0"/>
<dbReference type="EMBL" id="MGBR01000001">
    <property type="protein sequence ID" value="OGK73988.1"/>
    <property type="molecule type" value="Genomic_DNA"/>
</dbReference>
<feature type="transmembrane region" description="Helical" evidence="1">
    <location>
        <begin position="37"/>
        <end position="57"/>
    </location>
</feature>
<protein>
    <recommendedName>
        <fullName evidence="4">ABC transporter permease</fullName>
    </recommendedName>
</protein>
<comment type="caution">
    <text evidence="2">The sequence shown here is derived from an EMBL/GenBank/DDBJ whole genome shotgun (WGS) entry which is preliminary data.</text>
</comment>
<dbReference type="PANTHER" id="PTHR36832">
    <property type="entry name" value="SLR1174 PROTEIN-RELATED"/>
    <property type="match status" value="1"/>
</dbReference>
<keyword evidence="1" id="KW-0472">Membrane</keyword>
<name>A0A1F7L1K0_9BACT</name>
<evidence type="ECO:0000313" key="3">
    <source>
        <dbReference type="Proteomes" id="UP000177050"/>
    </source>
</evidence>
<sequence length="246" mass="28146">MRSLVWFLIPLMNNLMLILFWSGALKHSTPSENWSMASVTTYYFLLTIAGAMLSSHIEEDVALIDIQQGDLTRYLTRPFPYFWIKCIEEMPYRILQGTYGIILLIIFTLFFGTYIRLTHDPIAICMSVIIAVLAFLITFTLKMNLGLSAFWFKDSRGFFELVTIVLIIFSGGVVPLHILPKAMQTISYALPFAYTAYFPIMAVQGELHYASLFQVIGSQIFWLTVLVGINRLMWSRGIKEFTAFGQ</sequence>
<dbReference type="Proteomes" id="UP000177050">
    <property type="component" value="Unassembled WGS sequence"/>
</dbReference>
<gene>
    <name evidence="2" type="ORF">A3K52_04410</name>
</gene>
<feature type="transmembrane region" description="Helical" evidence="1">
    <location>
        <begin position="122"/>
        <end position="141"/>
    </location>
</feature>
<organism evidence="2 3">
    <name type="scientific">Candidatus Roizmanbacteria bacterium RIFOXYD1_FULL_38_12</name>
    <dbReference type="NCBI Taxonomy" id="1802093"/>
    <lineage>
        <taxon>Bacteria</taxon>
        <taxon>Candidatus Roizmaniibacteriota</taxon>
    </lineage>
</organism>
<dbReference type="Pfam" id="PF06182">
    <property type="entry name" value="ABC2_membrane_6"/>
    <property type="match status" value="1"/>
</dbReference>
<feature type="transmembrane region" description="Helical" evidence="1">
    <location>
        <begin position="161"/>
        <end position="179"/>
    </location>
</feature>
<dbReference type="PANTHER" id="PTHR36832:SF1">
    <property type="entry name" value="SLR1174 PROTEIN"/>
    <property type="match status" value="1"/>
</dbReference>
<keyword evidence="1" id="KW-1133">Transmembrane helix</keyword>
<evidence type="ECO:0008006" key="4">
    <source>
        <dbReference type="Google" id="ProtNLM"/>
    </source>
</evidence>
<feature type="transmembrane region" description="Helical" evidence="1">
    <location>
        <begin position="209"/>
        <end position="229"/>
    </location>
</feature>
<feature type="transmembrane region" description="Helical" evidence="1">
    <location>
        <begin position="97"/>
        <end position="115"/>
    </location>
</feature>
<evidence type="ECO:0000256" key="1">
    <source>
        <dbReference type="SAM" id="Phobius"/>
    </source>
</evidence>
<reference evidence="2 3" key="1">
    <citation type="journal article" date="2016" name="Nat. Commun.">
        <title>Thousands of microbial genomes shed light on interconnected biogeochemical processes in an aquifer system.</title>
        <authorList>
            <person name="Anantharaman K."/>
            <person name="Brown C.T."/>
            <person name="Hug L.A."/>
            <person name="Sharon I."/>
            <person name="Castelle C.J."/>
            <person name="Probst A.J."/>
            <person name="Thomas B.C."/>
            <person name="Singh A."/>
            <person name="Wilkins M.J."/>
            <person name="Karaoz U."/>
            <person name="Brodie E.L."/>
            <person name="Williams K.H."/>
            <person name="Hubbard S.S."/>
            <person name="Banfield J.F."/>
        </authorList>
    </citation>
    <scope>NUCLEOTIDE SEQUENCE [LARGE SCALE GENOMIC DNA]</scope>
</reference>
<proteinExistence type="predicted"/>
<keyword evidence="1" id="KW-0812">Transmembrane</keyword>
<accession>A0A1F7L1K0</accession>
<feature type="transmembrane region" description="Helical" evidence="1">
    <location>
        <begin position="6"/>
        <end position="25"/>
    </location>
</feature>
<dbReference type="InterPro" id="IPR010390">
    <property type="entry name" value="ABC-2_transporter-like"/>
</dbReference>
<evidence type="ECO:0000313" key="2">
    <source>
        <dbReference type="EMBL" id="OGK73988.1"/>
    </source>
</evidence>